<feature type="transmembrane region" description="Helical" evidence="1">
    <location>
        <begin position="43"/>
        <end position="65"/>
    </location>
</feature>
<comment type="caution">
    <text evidence="2">The sequence shown here is derived from an EMBL/GenBank/DDBJ whole genome shotgun (WGS) entry which is preliminary data.</text>
</comment>
<evidence type="ECO:0000256" key="1">
    <source>
        <dbReference type="SAM" id="Phobius"/>
    </source>
</evidence>
<keyword evidence="3" id="KW-1185">Reference proteome</keyword>
<dbReference type="AlphaFoldDB" id="A0A9J5Z0E1"/>
<organism evidence="2 3">
    <name type="scientific">Solanum commersonii</name>
    <name type="common">Commerson's wild potato</name>
    <name type="synonym">Commerson's nightshade</name>
    <dbReference type="NCBI Taxonomy" id="4109"/>
    <lineage>
        <taxon>Eukaryota</taxon>
        <taxon>Viridiplantae</taxon>
        <taxon>Streptophyta</taxon>
        <taxon>Embryophyta</taxon>
        <taxon>Tracheophyta</taxon>
        <taxon>Spermatophyta</taxon>
        <taxon>Magnoliopsida</taxon>
        <taxon>eudicotyledons</taxon>
        <taxon>Gunneridae</taxon>
        <taxon>Pentapetalae</taxon>
        <taxon>asterids</taxon>
        <taxon>lamiids</taxon>
        <taxon>Solanales</taxon>
        <taxon>Solanaceae</taxon>
        <taxon>Solanoideae</taxon>
        <taxon>Solaneae</taxon>
        <taxon>Solanum</taxon>
    </lineage>
</organism>
<evidence type="ECO:0000313" key="3">
    <source>
        <dbReference type="Proteomes" id="UP000824120"/>
    </source>
</evidence>
<dbReference type="Gene3D" id="3.30.200.20">
    <property type="entry name" value="Phosphorylase Kinase, domain 1"/>
    <property type="match status" value="1"/>
</dbReference>
<gene>
    <name evidence="2" type="ORF">H5410_027113</name>
</gene>
<protein>
    <submittedName>
        <fullName evidence="2">Uncharacterized protein</fullName>
    </submittedName>
</protein>
<keyword evidence="1" id="KW-1133">Transmembrane helix</keyword>
<proteinExistence type="predicted"/>
<evidence type="ECO:0000313" key="2">
    <source>
        <dbReference type="EMBL" id="KAG5605621.1"/>
    </source>
</evidence>
<reference evidence="2 3" key="1">
    <citation type="submission" date="2020-09" db="EMBL/GenBank/DDBJ databases">
        <title>De no assembly of potato wild relative species, Solanum commersonii.</title>
        <authorList>
            <person name="Cho K."/>
        </authorList>
    </citation>
    <scope>NUCLEOTIDE SEQUENCE [LARGE SCALE GENOMIC DNA]</scope>
    <source>
        <strain evidence="2">LZ3.2</strain>
        <tissue evidence="2">Leaf</tissue>
    </source>
</reference>
<dbReference type="Proteomes" id="UP000824120">
    <property type="component" value="Chromosome 5"/>
</dbReference>
<accession>A0A9J5Z0E1</accession>
<keyword evidence="1" id="KW-0812">Transmembrane</keyword>
<name>A0A9J5Z0E1_SOLCO</name>
<keyword evidence="1" id="KW-0472">Membrane</keyword>
<sequence length="68" mass="7774">MLGKQVRYFTSGENGKFQNGQEVAVKILSANSGQDDVEFKYEILLVIWLGCWDFANVGSSFFFLFRIN</sequence>
<dbReference type="EMBL" id="JACXVP010000005">
    <property type="protein sequence ID" value="KAG5605621.1"/>
    <property type="molecule type" value="Genomic_DNA"/>
</dbReference>